<evidence type="ECO:0000313" key="2">
    <source>
        <dbReference type="Proteomes" id="UP000752013"/>
    </source>
</evidence>
<evidence type="ECO:0000313" key="1">
    <source>
        <dbReference type="EMBL" id="NIZ46909.1"/>
    </source>
</evidence>
<dbReference type="Proteomes" id="UP000752013">
    <property type="component" value="Unassembled WGS sequence"/>
</dbReference>
<sequence>MYTAGTRHFYHPLLPLLVIMISLFTSSLYAQSIHTNQLYSDHLGKPWRYSIYLPELIKENTSQSYPVIFLLHGMFNSDKSFLHKGFAKIINELIDKQLIEPVIVVFPHGFQHSWWIDSDKFGAIQQSFFEDLLPHINHTYPVSLNSHQRALAGISMGGFGALNYIFDSRANFDHLALFSPALFLDSPLNLQTHPHAAPINWRHHHVIKNTLEQRAFAIAEQEQSFNALRFIPHTYPYLHQRFPQRLNEVNIFLFYGDSDPITDSGTRFFQDFLQEHHISATITVTQGAKHSWSLWKTDFARTLQYLFPKNK</sequence>
<dbReference type="RefSeq" id="WP_167703350.1">
    <property type="nucleotide sequence ID" value="NZ_JAATLK010000001.1"/>
</dbReference>
<dbReference type="Gene3D" id="3.40.50.1820">
    <property type="entry name" value="alpha/beta hydrolase"/>
    <property type="match status" value="1"/>
</dbReference>
<comment type="caution">
    <text evidence="1">The sequence shown here is derived from an EMBL/GenBank/DDBJ whole genome shotgun (WGS) entry which is preliminary data.</text>
</comment>
<dbReference type="InterPro" id="IPR000801">
    <property type="entry name" value="Esterase-like"/>
</dbReference>
<dbReference type="EMBL" id="JAATLK010000001">
    <property type="protein sequence ID" value="NIZ46909.1"/>
    <property type="molecule type" value="Genomic_DNA"/>
</dbReference>
<dbReference type="Pfam" id="PF00756">
    <property type="entry name" value="Esterase"/>
    <property type="match status" value="1"/>
</dbReference>
<evidence type="ECO:0008006" key="3">
    <source>
        <dbReference type="Google" id="ProtNLM"/>
    </source>
</evidence>
<name>A0A968KU58_9SPIO</name>
<dbReference type="PANTHER" id="PTHR48098:SF1">
    <property type="entry name" value="DIACYLGLYCEROL ACYLTRANSFERASE_MYCOLYLTRANSFERASE AG85A"/>
    <property type="match status" value="1"/>
</dbReference>
<keyword evidence="2" id="KW-1185">Reference proteome</keyword>
<reference evidence="1" key="1">
    <citation type="submission" date="2020-03" db="EMBL/GenBank/DDBJ databases">
        <title>Spirochaetal bacteria isolated from arthropods constitute a novel genus Entomospira genus novum within the order Spirochaetales.</title>
        <authorList>
            <person name="Grana-Miraglia L."/>
            <person name="Sikutova S."/>
            <person name="Fingerle V."/>
            <person name="Sing A."/>
            <person name="Castillo-Ramirez S."/>
            <person name="Margos G."/>
            <person name="Rudolf I."/>
        </authorList>
    </citation>
    <scope>NUCLEOTIDE SEQUENCE</scope>
    <source>
        <strain evidence="1">BR208</strain>
    </source>
</reference>
<protein>
    <recommendedName>
        <fullName evidence="3">Esterase</fullName>
    </recommendedName>
</protein>
<dbReference type="PANTHER" id="PTHR48098">
    <property type="entry name" value="ENTEROCHELIN ESTERASE-RELATED"/>
    <property type="match status" value="1"/>
</dbReference>
<dbReference type="SUPFAM" id="SSF53474">
    <property type="entry name" value="alpha/beta-Hydrolases"/>
    <property type="match status" value="1"/>
</dbReference>
<accession>A0A968KU58</accession>
<dbReference type="InterPro" id="IPR050583">
    <property type="entry name" value="Mycobacterial_A85_antigen"/>
</dbReference>
<dbReference type="AlphaFoldDB" id="A0A968KU58"/>
<organism evidence="1 2">
    <name type="scientific">Entomospira nematocerorum</name>
    <dbReference type="NCBI Taxonomy" id="2719987"/>
    <lineage>
        <taxon>Bacteria</taxon>
        <taxon>Pseudomonadati</taxon>
        <taxon>Spirochaetota</taxon>
        <taxon>Spirochaetia</taxon>
        <taxon>Spirochaetales</taxon>
        <taxon>Spirochaetaceae</taxon>
        <taxon>Entomospira</taxon>
    </lineage>
</organism>
<dbReference type="InterPro" id="IPR029058">
    <property type="entry name" value="AB_hydrolase_fold"/>
</dbReference>
<proteinExistence type="predicted"/>
<gene>
    <name evidence="1" type="ORF">HCT46_03130</name>
</gene>